<dbReference type="PIRSF" id="PIRSF018425">
    <property type="entry name" value="PolyA_polymerase"/>
    <property type="match status" value="1"/>
</dbReference>
<feature type="binding site" evidence="12">
    <location>
        <position position="219"/>
    </location>
    <ligand>
        <name>ATP</name>
        <dbReference type="ChEBI" id="CHEBI:30616"/>
    </ligand>
</feature>
<feature type="binding site" evidence="13">
    <location>
        <position position="90"/>
    </location>
    <ligand>
        <name>Mg(2+)</name>
        <dbReference type="ChEBI" id="CHEBI:18420"/>
        <label>2</label>
        <note>catalytic</note>
    </ligand>
</feature>
<keyword evidence="5" id="KW-0507">mRNA processing</keyword>
<comment type="similarity">
    <text evidence="3">Belongs to the poly(A) polymerase family.</text>
</comment>
<dbReference type="Gene3D" id="3.30.460.10">
    <property type="entry name" value="Beta Polymerase, domain 2"/>
    <property type="match status" value="1"/>
</dbReference>
<keyword evidence="7 13" id="KW-0479">Metal-binding</keyword>
<dbReference type="Proteomes" id="UP000007264">
    <property type="component" value="Unassembled WGS sequence"/>
</dbReference>
<feature type="domain" description="Poly(A) polymerase central" evidence="14">
    <location>
        <begin position="201"/>
        <end position="358"/>
    </location>
</feature>
<dbReference type="KEGG" id="csl:COCSUDRAFT_1385"/>
<evidence type="ECO:0000256" key="6">
    <source>
        <dbReference type="ARBA" id="ARBA00022679"/>
    </source>
</evidence>
<evidence type="ECO:0000256" key="11">
    <source>
        <dbReference type="ARBA" id="ARBA00023242"/>
    </source>
</evidence>
<keyword evidence="11" id="KW-0539">Nucleus</keyword>
<dbReference type="SUPFAM" id="SSF81301">
    <property type="entry name" value="Nucleotidyltransferase"/>
    <property type="match status" value="1"/>
</dbReference>
<dbReference type="CDD" id="cd05402">
    <property type="entry name" value="NT_PAP_TUTase"/>
    <property type="match status" value="1"/>
</dbReference>
<dbReference type="AlphaFoldDB" id="I0YR37"/>
<feature type="binding site" evidence="13">
    <location>
        <position position="90"/>
    </location>
    <ligand>
        <name>Mg(2+)</name>
        <dbReference type="ChEBI" id="CHEBI:18420"/>
        <label>1</label>
        <note>catalytic</note>
    </ligand>
</feature>
<comment type="cofactor">
    <cofactor evidence="1">
        <name>Mn(2+)</name>
        <dbReference type="ChEBI" id="CHEBI:29035"/>
    </cofactor>
</comment>
<feature type="binding site" evidence="12">
    <location>
        <begin position="228"/>
        <end position="229"/>
    </location>
    <ligand>
        <name>ATP</name>
        <dbReference type="ChEBI" id="CHEBI:30616"/>
    </ligand>
</feature>
<dbReference type="SUPFAM" id="SSF55003">
    <property type="entry name" value="PAP/Archaeal CCA-adding enzyme, C-terminal domain"/>
    <property type="match status" value="1"/>
</dbReference>
<dbReference type="GO" id="GO:0003723">
    <property type="term" value="F:RNA binding"/>
    <property type="evidence" value="ECO:0007669"/>
    <property type="project" value="InterPro"/>
</dbReference>
<feature type="binding site" evidence="12">
    <location>
        <begin position="77"/>
        <end position="79"/>
    </location>
    <ligand>
        <name>ATP</name>
        <dbReference type="ChEBI" id="CHEBI:30616"/>
    </ligand>
</feature>
<evidence type="ECO:0000256" key="5">
    <source>
        <dbReference type="ARBA" id="ARBA00022664"/>
    </source>
</evidence>
<feature type="binding site" evidence="13">
    <location>
        <position position="92"/>
    </location>
    <ligand>
        <name>Mg(2+)</name>
        <dbReference type="ChEBI" id="CHEBI:18420"/>
        <label>1</label>
        <note>catalytic</note>
    </ligand>
</feature>
<dbReference type="InterPro" id="IPR007012">
    <property type="entry name" value="PolA_pol_cen_dom"/>
</dbReference>
<proteinExistence type="inferred from homology"/>
<keyword evidence="6" id="KW-0808">Transferase</keyword>
<keyword evidence="8 12" id="KW-0547">Nucleotide-binding</keyword>
<dbReference type="PANTHER" id="PTHR10682:SF10">
    <property type="entry name" value="POLYNUCLEOTIDE ADENYLYLTRANSFERASE"/>
    <property type="match status" value="1"/>
</dbReference>
<dbReference type="PANTHER" id="PTHR10682">
    <property type="entry name" value="POLY A POLYMERASE"/>
    <property type="match status" value="1"/>
</dbReference>
<dbReference type="GO" id="GO:0031123">
    <property type="term" value="P:RNA 3'-end processing"/>
    <property type="evidence" value="ECO:0007669"/>
    <property type="project" value="InterPro"/>
</dbReference>
<feature type="domain" description="Poly(A) polymerase nucleotidyltransferase" evidence="15">
    <location>
        <begin position="1"/>
        <end position="196"/>
    </location>
</feature>
<accession>I0YR37</accession>
<dbReference type="RefSeq" id="XP_005645400.1">
    <property type="nucleotide sequence ID" value="XM_005645343.1"/>
</dbReference>
<comment type="subcellular location">
    <subcellularLocation>
        <location evidence="2">Nucleus</location>
    </subcellularLocation>
</comment>
<dbReference type="Pfam" id="PF04928">
    <property type="entry name" value="PAP_central"/>
    <property type="match status" value="1"/>
</dbReference>
<evidence type="ECO:0000313" key="16">
    <source>
        <dbReference type="EMBL" id="EIE20856.1"/>
    </source>
</evidence>
<dbReference type="GO" id="GO:0005634">
    <property type="term" value="C:nucleus"/>
    <property type="evidence" value="ECO:0007669"/>
    <property type="project" value="UniProtKB-SubCell"/>
</dbReference>
<evidence type="ECO:0000256" key="4">
    <source>
        <dbReference type="ARBA" id="ARBA00012388"/>
    </source>
</evidence>
<feature type="non-terminal residue" evidence="16">
    <location>
        <position position="1"/>
    </location>
</feature>
<evidence type="ECO:0000256" key="7">
    <source>
        <dbReference type="ARBA" id="ARBA00022723"/>
    </source>
</evidence>
<feature type="binding site" evidence="12">
    <location>
        <begin position="90"/>
        <end position="92"/>
    </location>
    <ligand>
        <name>ATP</name>
        <dbReference type="ChEBI" id="CHEBI:30616"/>
    </ligand>
</feature>
<dbReference type="FunFam" id="1.10.1410.10:FF:000001">
    <property type="entry name" value="Putative poly(A) polymerase gamma"/>
    <property type="match status" value="1"/>
</dbReference>
<dbReference type="eggNOG" id="KOG2245">
    <property type="taxonomic scope" value="Eukaryota"/>
</dbReference>
<comment type="cofactor">
    <cofactor evidence="13">
        <name>Mg(2+)</name>
        <dbReference type="ChEBI" id="CHEBI:18420"/>
    </cofactor>
    <text evidence="13">Binds 2 magnesium ions. Also active with manganese.</text>
</comment>
<evidence type="ECO:0000256" key="13">
    <source>
        <dbReference type="PIRSR" id="PIRSR018425-2"/>
    </source>
</evidence>
<evidence type="ECO:0000256" key="8">
    <source>
        <dbReference type="ARBA" id="ARBA00022741"/>
    </source>
</evidence>
<reference evidence="16 17" key="1">
    <citation type="journal article" date="2012" name="Genome Biol.">
        <title>The genome of the polar eukaryotic microalga coccomyxa subellipsoidea reveals traits of cold adaptation.</title>
        <authorList>
            <person name="Blanc G."/>
            <person name="Agarkova I."/>
            <person name="Grimwood J."/>
            <person name="Kuo A."/>
            <person name="Brueggeman A."/>
            <person name="Dunigan D."/>
            <person name="Gurnon J."/>
            <person name="Ladunga I."/>
            <person name="Lindquist E."/>
            <person name="Lucas S."/>
            <person name="Pangilinan J."/>
            <person name="Proschold T."/>
            <person name="Salamov A."/>
            <person name="Schmutz J."/>
            <person name="Weeks D."/>
            <person name="Yamada T."/>
            <person name="Claverie J.M."/>
            <person name="Grigoriev I."/>
            <person name="Van Etten J."/>
            <person name="Lomsadze A."/>
            <person name="Borodovsky M."/>
        </authorList>
    </citation>
    <scope>NUCLEOTIDE SEQUENCE [LARGE SCALE GENOMIC DNA]</scope>
    <source>
        <strain evidence="16 17">C-169</strain>
    </source>
</reference>
<evidence type="ECO:0000256" key="2">
    <source>
        <dbReference type="ARBA" id="ARBA00004123"/>
    </source>
</evidence>
<dbReference type="EMBL" id="AGSI01000014">
    <property type="protein sequence ID" value="EIE20856.1"/>
    <property type="molecule type" value="Genomic_DNA"/>
</dbReference>
<dbReference type="InterPro" id="IPR011068">
    <property type="entry name" value="NuclTrfase_I-like_C"/>
</dbReference>
<evidence type="ECO:0000259" key="14">
    <source>
        <dbReference type="Pfam" id="PF04928"/>
    </source>
</evidence>
<evidence type="ECO:0000256" key="9">
    <source>
        <dbReference type="ARBA" id="ARBA00022840"/>
    </source>
</evidence>
<evidence type="ECO:0000256" key="12">
    <source>
        <dbReference type="PIRSR" id="PIRSR018425-1"/>
    </source>
</evidence>
<keyword evidence="17" id="KW-1185">Reference proteome</keyword>
<dbReference type="STRING" id="574566.I0YR37"/>
<dbReference type="SUPFAM" id="SSF81631">
    <property type="entry name" value="PAP/OAS1 substrate-binding domain"/>
    <property type="match status" value="1"/>
</dbReference>
<dbReference type="Pfam" id="PF20750">
    <property type="entry name" value="PAP_NTPase"/>
    <property type="match status" value="1"/>
</dbReference>
<feature type="binding site" evidence="12">
    <location>
        <position position="210"/>
    </location>
    <ligand>
        <name>ATP</name>
        <dbReference type="ChEBI" id="CHEBI:30616"/>
    </ligand>
</feature>
<dbReference type="EC" id="2.7.7.19" evidence="4"/>
<dbReference type="GO" id="GO:0046872">
    <property type="term" value="F:metal ion binding"/>
    <property type="evidence" value="ECO:0007669"/>
    <property type="project" value="UniProtKB-KW"/>
</dbReference>
<dbReference type="GO" id="GO:1990817">
    <property type="term" value="F:poly(A) RNA polymerase activity"/>
    <property type="evidence" value="ECO:0007669"/>
    <property type="project" value="UniProtKB-EC"/>
</dbReference>
<dbReference type="Gene3D" id="1.10.1410.10">
    <property type="match status" value="1"/>
</dbReference>
<keyword evidence="9 12" id="KW-0067">ATP-binding</keyword>
<keyword evidence="10 13" id="KW-0460">Magnesium</keyword>
<dbReference type="InterPro" id="IPR014492">
    <property type="entry name" value="PolyA_polymerase"/>
</dbReference>
<feature type="binding site" evidence="12">
    <location>
        <position position="149"/>
    </location>
    <ligand>
        <name>ATP</name>
        <dbReference type="ChEBI" id="CHEBI:30616"/>
    </ligand>
</feature>
<evidence type="ECO:0000256" key="10">
    <source>
        <dbReference type="ARBA" id="ARBA00022842"/>
    </source>
</evidence>
<evidence type="ECO:0000259" key="15">
    <source>
        <dbReference type="Pfam" id="PF20750"/>
    </source>
</evidence>
<protein>
    <recommendedName>
        <fullName evidence="4">polynucleotide adenylyltransferase</fullName>
        <ecNumber evidence="4">2.7.7.19</ecNumber>
    </recommendedName>
</protein>
<sequence>EPFSRAPPTTKDFQQTADLELCLREQGLYESNEEAVLREEVLGRLDRLVKEWVQRVCAWLGLGEFGEVETNAKIFTFGSYRLGVHGPGADIDTLCVGPRHVSRDLHFFGTEEHCLQKMLSDLPEVTELQPVVDSFVPVIKMKFSGVSIDLLYAQLATAVVPENLDVGAISTLRNADDKSVRSLNGCRVTDTLLNQVESIETFRTALRVIKLWAERRGIYSNVVGYLGGVNWAILVAYTCKLYPCGIASVIVDRFFKVFARWPWPTPIMLREIEHDAMGLQVWDPRINPRDSMHLMPIITPAYPAANSSYNVSESTLAAMKARTQLHQTCLLQEEFEHGEKVCTRILAEGGLTKWHKLLEPVPFFRNYRNYLQARLFLTPSQFIPFATCCFMHCILQEAWDGWVHSRLRQLVMRVEPFVTVRPWPKAIFPPRGPEAAGQPRRCFYFMGLKKKPLPSQPGGRASSVNLNNPVQEFKNQVMGYLSWKEGMHVLITHQMQKALPSFVL</sequence>
<dbReference type="GeneID" id="17038835"/>
<feature type="non-terminal residue" evidence="16">
    <location>
        <position position="504"/>
    </location>
</feature>
<name>I0YR37_COCSC</name>
<dbReference type="GO" id="GO:0005524">
    <property type="term" value="F:ATP binding"/>
    <property type="evidence" value="ECO:0007669"/>
    <property type="project" value="UniProtKB-KW"/>
</dbReference>
<organism evidence="16 17">
    <name type="scientific">Coccomyxa subellipsoidea (strain C-169)</name>
    <name type="common">Green microalga</name>
    <dbReference type="NCBI Taxonomy" id="574566"/>
    <lineage>
        <taxon>Eukaryota</taxon>
        <taxon>Viridiplantae</taxon>
        <taxon>Chlorophyta</taxon>
        <taxon>core chlorophytes</taxon>
        <taxon>Trebouxiophyceae</taxon>
        <taxon>Trebouxiophyceae incertae sedis</taxon>
        <taxon>Coccomyxaceae</taxon>
        <taxon>Coccomyxa</taxon>
        <taxon>Coccomyxa subellipsoidea</taxon>
    </lineage>
</organism>
<gene>
    <name evidence="16" type="ORF">COCSUDRAFT_1385</name>
</gene>
<dbReference type="Gene3D" id="3.30.70.590">
    <property type="entry name" value="Poly(A) polymerase predicted RNA binding domain"/>
    <property type="match status" value="1"/>
</dbReference>
<dbReference type="OrthoDB" id="412748at2759"/>
<dbReference type="GO" id="GO:0006397">
    <property type="term" value="P:mRNA processing"/>
    <property type="evidence" value="ECO:0007669"/>
    <property type="project" value="UniProtKB-KW"/>
</dbReference>
<feature type="binding site" evidence="13">
    <location>
        <position position="149"/>
    </location>
    <ligand>
        <name>Mg(2+)</name>
        <dbReference type="ChEBI" id="CHEBI:18420"/>
        <label>2</label>
        <note>catalytic</note>
    </ligand>
</feature>
<evidence type="ECO:0000256" key="1">
    <source>
        <dbReference type="ARBA" id="ARBA00001936"/>
    </source>
</evidence>
<dbReference type="InterPro" id="IPR043519">
    <property type="entry name" value="NT_sf"/>
</dbReference>
<comment type="caution">
    <text evidence="16">The sequence shown here is derived from an EMBL/GenBank/DDBJ whole genome shotgun (WGS) entry which is preliminary data.</text>
</comment>
<dbReference type="FunFam" id="3.30.460.10:FF:000002">
    <property type="entry name" value="Poly(A) polymerase alpha, putative"/>
    <property type="match status" value="1"/>
</dbReference>
<dbReference type="InterPro" id="IPR048840">
    <property type="entry name" value="PolA_pol_NTPase"/>
</dbReference>
<evidence type="ECO:0000256" key="3">
    <source>
        <dbReference type="ARBA" id="ARBA00010912"/>
    </source>
</evidence>
<evidence type="ECO:0000313" key="17">
    <source>
        <dbReference type="Proteomes" id="UP000007264"/>
    </source>
</evidence>
<feature type="binding site" evidence="13">
    <location>
        <position position="92"/>
    </location>
    <ligand>
        <name>Mg(2+)</name>
        <dbReference type="ChEBI" id="CHEBI:18420"/>
        <label>2</label>
        <note>catalytic</note>
    </ligand>
</feature>